<evidence type="ECO:0000256" key="1">
    <source>
        <dbReference type="SAM" id="MobiDB-lite"/>
    </source>
</evidence>
<feature type="compositionally biased region" description="Low complexity" evidence="1">
    <location>
        <begin position="550"/>
        <end position="566"/>
    </location>
</feature>
<feature type="region of interest" description="Disordered" evidence="1">
    <location>
        <begin position="370"/>
        <end position="418"/>
    </location>
</feature>
<feature type="region of interest" description="Disordered" evidence="1">
    <location>
        <begin position="550"/>
        <end position="573"/>
    </location>
</feature>
<proteinExistence type="predicted"/>
<reference evidence="2" key="1">
    <citation type="submission" date="2022-07" db="EMBL/GenBank/DDBJ databases">
        <title>Draft genome sequence of Zalerion maritima ATCC 34329, a (micro)plastics degrading marine fungus.</title>
        <authorList>
            <person name="Paco A."/>
            <person name="Goncalves M.F.M."/>
            <person name="Rocha-Santos T.A.P."/>
            <person name="Alves A."/>
        </authorList>
    </citation>
    <scope>NUCLEOTIDE SEQUENCE</scope>
    <source>
        <strain evidence="2">ATCC 34329</strain>
    </source>
</reference>
<dbReference type="Proteomes" id="UP001201980">
    <property type="component" value="Unassembled WGS sequence"/>
</dbReference>
<comment type="caution">
    <text evidence="2">The sequence shown here is derived from an EMBL/GenBank/DDBJ whole genome shotgun (WGS) entry which is preliminary data.</text>
</comment>
<evidence type="ECO:0008006" key="4">
    <source>
        <dbReference type="Google" id="ProtNLM"/>
    </source>
</evidence>
<feature type="compositionally biased region" description="Basic and acidic residues" evidence="1">
    <location>
        <begin position="370"/>
        <end position="395"/>
    </location>
</feature>
<name>A0AAD5RQZ8_9PEZI</name>
<organism evidence="2 3">
    <name type="scientific">Zalerion maritima</name>
    <dbReference type="NCBI Taxonomy" id="339359"/>
    <lineage>
        <taxon>Eukaryota</taxon>
        <taxon>Fungi</taxon>
        <taxon>Dikarya</taxon>
        <taxon>Ascomycota</taxon>
        <taxon>Pezizomycotina</taxon>
        <taxon>Sordariomycetes</taxon>
        <taxon>Lulworthiomycetidae</taxon>
        <taxon>Lulworthiales</taxon>
        <taxon>Lulworthiaceae</taxon>
        <taxon>Zalerion</taxon>
    </lineage>
</organism>
<feature type="region of interest" description="Disordered" evidence="1">
    <location>
        <begin position="436"/>
        <end position="460"/>
    </location>
</feature>
<evidence type="ECO:0000313" key="2">
    <source>
        <dbReference type="EMBL" id="KAJ2902222.1"/>
    </source>
</evidence>
<keyword evidence="3" id="KW-1185">Reference proteome</keyword>
<accession>A0AAD5RQZ8</accession>
<sequence length="704" mass="78925">MALCLPAEPIPLSSLPWNVAFDSNVLCSPLLGLSSEVLLNILSHCPPSTLYLLQNTSSRLLHLIKGEPSLLPKVHAVSNYRSSRYMWAREVAILLHRSETCANCRVFLDPLVEAHDDVLLKTWDTRREAVKKYNYDTEHGMMFEYHPGWGDYKFCEPGQNHHGPNINSAPAPLIRHRSFPPPPTPSYYSHFFSRIHCSACDVDHPSMLFPPCQSHPQSSSHCQPLSETISPLESRTCIGRAGSLRVCAHSYLSYSRVQEIFDPSIPSQQHLRLCNHPDHQSSHPLSEQPCCTQYGDPPVLEMTVRSGFSGITLTTGTKILIPLSKRDISSKQLLTESLVLHRDSILTNLGSGVLADFSNFDHVLVMAAEKEKDRGGMEGEDGECKQSDASEKSNGDYEFGYNRPEKRRWNDTTEEQDEEIILDSQPTDVAHDEEVVPDSQPQMNPATDHQCSPKRPSKVPRLTKTFSSLSVVALDEIVGPESSNEIQVFESTATVRSDLPDNTTPAASLIIRRCPEAIHITYSRDIIGDSQHLFSPSALTWLRYIDPTTVSSTRDSTSTSQHSTPPSIVPSPYPSSPISSFDILFDPLKDLYRHEPLLDRLNELQGKHAFLWCSDIECCNYVGLFNSWNFEWIQSCAPSYPGLVKREFDMPCTESNIATADGISECKEMKGLREKGCWDTGYCFCYLPCKKPQLGQSKGTRDRH</sequence>
<feature type="compositionally biased region" description="Polar residues" evidence="1">
    <location>
        <begin position="439"/>
        <end position="450"/>
    </location>
</feature>
<gene>
    <name evidence="2" type="ORF">MKZ38_000824</name>
</gene>
<evidence type="ECO:0000313" key="3">
    <source>
        <dbReference type="Proteomes" id="UP001201980"/>
    </source>
</evidence>
<protein>
    <recommendedName>
        <fullName evidence="4">F-box domain-containing protein</fullName>
    </recommendedName>
</protein>
<dbReference type="AlphaFoldDB" id="A0AAD5RQZ8"/>
<dbReference type="EMBL" id="JAKWBI020000119">
    <property type="protein sequence ID" value="KAJ2902222.1"/>
    <property type="molecule type" value="Genomic_DNA"/>
</dbReference>